<accession>A0ABS7F8A8</accession>
<sequence>MRREWSTRFNRWRYDLYAPLYDKLAQGFAAGRRRSLGLLNPQPGEQVLLVAAGTGLDLDFLVRCRHLTAIDIAPAMLEQLRERARKLGMEVRAELMDAQRLDFPDASFDAAVLHLALAVVPDPQACLREVERVLKPGGRAVVFDKFLADGARAPLWRRAGNLLARLLASDVNRRLGDIVAVTKLQPIHDEEAGLGGFFRIVLLRK</sequence>
<dbReference type="PANTHER" id="PTHR43591">
    <property type="entry name" value="METHYLTRANSFERASE"/>
    <property type="match status" value="1"/>
</dbReference>
<dbReference type="InterPro" id="IPR029063">
    <property type="entry name" value="SAM-dependent_MTases_sf"/>
</dbReference>
<comment type="caution">
    <text evidence="2">The sequence shown here is derived from an EMBL/GenBank/DDBJ whole genome shotgun (WGS) entry which is preliminary data.</text>
</comment>
<evidence type="ECO:0000313" key="3">
    <source>
        <dbReference type="Proteomes" id="UP000711178"/>
    </source>
</evidence>
<gene>
    <name evidence="2" type="ORF">KIF53_01570</name>
</gene>
<proteinExistence type="predicted"/>
<evidence type="ECO:0000259" key="1">
    <source>
        <dbReference type="Pfam" id="PF08241"/>
    </source>
</evidence>
<protein>
    <submittedName>
        <fullName evidence="2">Methyltransferase domain-containing protein</fullName>
    </submittedName>
</protein>
<dbReference type="Gene3D" id="3.40.50.150">
    <property type="entry name" value="Vaccinia Virus protein VP39"/>
    <property type="match status" value="1"/>
</dbReference>
<keyword evidence="3" id="KW-1185">Reference proteome</keyword>
<dbReference type="Pfam" id="PF08241">
    <property type="entry name" value="Methyltransf_11"/>
    <property type="match status" value="1"/>
</dbReference>
<dbReference type="PANTHER" id="PTHR43591:SF24">
    <property type="entry name" value="2-METHOXY-6-POLYPRENYL-1,4-BENZOQUINOL METHYLASE, MITOCHONDRIAL"/>
    <property type="match status" value="1"/>
</dbReference>
<organism evidence="2 3">
    <name type="scientific">Chromobacterium subtsugae</name>
    <dbReference type="NCBI Taxonomy" id="251747"/>
    <lineage>
        <taxon>Bacteria</taxon>
        <taxon>Pseudomonadati</taxon>
        <taxon>Pseudomonadota</taxon>
        <taxon>Betaproteobacteria</taxon>
        <taxon>Neisseriales</taxon>
        <taxon>Chromobacteriaceae</taxon>
        <taxon>Chromobacterium</taxon>
    </lineage>
</organism>
<dbReference type="GO" id="GO:0008168">
    <property type="term" value="F:methyltransferase activity"/>
    <property type="evidence" value="ECO:0007669"/>
    <property type="project" value="UniProtKB-KW"/>
</dbReference>
<evidence type="ECO:0000313" key="2">
    <source>
        <dbReference type="EMBL" id="MBW8286326.1"/>
    </source>
</evidence>
<name>A0ABS7F8A8_9NEIS</name>
<feature type="domain" description="Methyltransferase type 11" evidence="1">
    <location>
        <begin position="50"/>
        <end position="141"/>
    </location>
</feature>
<dbReference type="InterPro" id="IPR013216">
    <property type="entry name" value="Methyltransf_11"/>
</dbReference>
<dbReference type="CDD" id="cd02440">
    <property type="entry name" value="AdoMet_MTases"/>
    <property type="match status" value="1"/>
</dbReference>
<dbReference type="GeneID" id="89687995"/>
<keyword evidence="2" id="KW-0489">Methyltransferase</keyword>
<dbReference type="GO" id="GO:0032259">
    <property type="term" value="P:methylation"/>
    <property type="evidence" value="ECO:0007669"/>
    <property type="project" value="UniProtKB-KW"/>
</dbReference>
<dbReference type="SUPFAM" id="SSF53335">
    <property type="entry name" value="S-adenosyl-L-methionine-dependent methyltransferases"/>
    <property type="match status" value="1"/>
</dbReference>
<reference evidence="2 3" key="1">
    <citation type="submission" date="2021-05" db="EMBL/GenBank/DDBJ databases">
        <title>Draft Whole Genome Sequencing Of Biosensor Chromobacterium violaceum Strain CV026 Reveals A Regulatory RNA In Chromobacterium violaceum Phenotype Regulatory Network.</title>
        <authorList>
            <person name="Hong K.W."/>
            <person name="Chan K.G."/>
            <person name="Chang C.-Y."/>
        </authorList>
    </citation>
    <scope>NUCLEOTIDE SEQUENCE [LARGE SCALE GENOMIC DNA]</scope>
    <source>
        <strain evidence="2 3">ATCC 31532</strain>
    </source>
</reference>
<dbReference type="Proteomes" id="UP000711178">
    <property type="component" value="Unassembled WGS sequence"/>
</dbReference>
<dbReference type="RefSeq" id="WP_043571704.1">
    <property type="nucleotide sequence ID" value="NZ_CP142381.1"/>
</dbReference>
<keyword evidence="2" id="KW-0808">Transferase</keyword>
<dbReference type="EMBL" id="JAHDTB010000001">
    <property type="protein sequence ID" value="MBW8286326.1"/>
    <property type="molecule type" value="Genomic_DNA"/>
</dbReference>